<evidence type="ECO:0000313" key="3">
    <source>
        <dbReference type="Proteomes" id="UP000585474"/>
    </source>
</evidence>
<accession>A0A7J0GQ18</accession>
<protein>
    <submittedName>
        <fullName evidence="2">Uncharacterized protein</fullName>
    </submittedName>
</protein>
<reference evidence="2 3" key="1">
    <citation type="submission" date="2019-07" db="EMBL/GenBank/DDBJ databases">
        <title>De Novo Assembly of kiwifruit Actinidia rufa.</title>
        <authorList>
            <person name="Sugita-Konishi S."/>
            <person name="Sato K."/>
            <person name="Mori E."/>
            <person name="Abe Y."/>
            <person name="Kisaki G."/>
            <person name="Hamano K."/>
            <person name="Suezawa K."/>
            <person name="Otani M."/>
            <person name="Fukuda T."/>
            <person name="Manabe T."/>
            <person name="Gomi K."/>
            <person name="Tabuchi M."/>
            <person name="Akimitsu K."/>
            <person name="Kataoka I."/>
        </authorList>
    </citation>
    <scope>NUCLEOTIDE SEQUENCE [LARGE SCALE GENOMIC DNA]</scope>
    <source>
        <strain evidence="3">cv. Fuchu</strain>
    </source>
</reference>
<feature type="compositionally biased region" description="Pro residues" evidence="1">
    <location>
        <begin position="90"/>
        <end position="106"/>
    </location>
</feature>
<evidence type="ECO:0000313" key="2">
    <source>
        <dbReference type="EMBL" id="GFZ12910.1"/>
    </source>
</evidence>
<keyword evidence="3" id="KW-1185">Reference proteome</keyword>
<evidence type="ECO:0000256" key="1">
    <source>
        <dbReference type="SAM" id="MobiDB-lite"/>
    </source>
</evidence>
<gene>
    <name evidence="2" type="ORF">Acr_23g0012950</name>
</gene>
<comment type="caution">
    <text evidence="2">The sequence shown here is derived from an EMBL/GenBank/DDBJ whole genome shotgun (WGS) entry which is preliminary data.</text>
</comment>
<dbReference type="Proteomes" id="UP000585474">
    <property type="component" value="Unassembled WGS sequence"/>
</dbReference>
<sequence>MPYDKTLYRLEHPHPFAYPRKTGDSKLGDKLATITIATLAPPTSPPIFHYHQLIHQAVNSPLPLISPSLLQQSPFPLSFSWPSLSLSTAMPPPPSLPASTPPPPTPKQSVHHHLQQCSTSLGPLSTLPHHLHKPSSSPFLSTIPVSTAPTIDKIVKATGIVK</sequence>
<dbReference type="AlphaFoldDB" id="A0A7J0GQ18"/>
<feature type="region of interest" description="Disordered" evidence="1">
    <location>
        <begin position="90"/>
        <end position="135"/>
    </location>
</feature>
<name>A0A7J0GQ18_9ERIC</name>
<proteinExistence type="predicted"/>
<dbReference type="EMBL" id="BJWL01000023">
    <property type="protein sequence ID" value="GFZ12910.1"/>
    <property type="molecule type" value="Genomic_DNA"/>
</dbReference>
<organism evidence="2 3">
    <name type="scientific">Actinidia rufa</name>
    <dbReference type="NCBI Taxonomy" id="165716"/>
    <lineage>
        <taxon>Eukaryota</taxon>
        <taxon>Viridiplantae</taxon>
        <taxon>Streptophyta</taxon>
        <taxon>Embryophyta</taxon>
        <taxon>Tracheophyta</taxon>
        <taxon>Spermatophyta</taxon>
        <taxon>Magnoliopsida</taxon>
        <taxon>eudicotyledons</taxon>
        <taxon>Gunneridae</taxon>
        <taxon>Pentapetalae</taxon>
        <taxon>asterids</taxon>
        <taxon>Ericales</taxon>
        <taxon>Actinidiaceae</taxon>
        <taxon>Actinidia</taxon>
    </lineage>
</organism>